<proteinExistence type="predicted"/>
<keyword evidence="1" id="KW-0812">Transmembrane</keyword>
<feature type="transmembrane region" description="Helical" evidence="1">
    <location>
        <begin position="12"/>
        <end position="33"/>
    </location>
</feature>
<accession>A0ABT8R6Z1</accession>
<protein>
    <submittedName>
        <fullName evidence="2">Uncharacterized protein</fullName>
    </submittedName>
</protein>
<dbReference type="EMBL" id="JAUKPO010000009">
    <property type="protein sequence ID" value="MDO1447875.1"/>
    <property type="molecule type" value="Genomic_DNA"/>
</dbReference>
<gene>
    <name evidence="2" type="ORF">Q0590_16505</name>
</gene>
<feature type="transmembrane region" description="Helical" evidence="1">
    <location>
        <begin position="45"/>
        <end position="69"/>
    </location>
</feature>
<reference evidence="2" key="1">
    <citation type="submission" date="2023-07" db="EMBL/GenBank/DDBJ databases">
        <title>The genome sequence of Rhodocytophaga aerolata KACC 12507.</title>
        <authorList>
            <person name="Zhang X."/>
        </authorList>
    </citation>
    <scope>NUCLEOTIDE SEQUENCE</scope>
    <source>
        <strain evidence="2">KACC 12507</strain>
    </source>
</reference>
<feature type="transmembrane region" description="Helical" evidence="1">
    <location>
        <begin position="173"/>
        <end position="193"/>
    </location>
</feature>
<evidence type="ECO:0000256" key="1">
    <source>
        <dbReference type="SAM" id="Phobius"/>
    </source>
</evidence>
<keyword evidence="1" id="KW-0472">Membrane</keyword>
<dbReference type="RefSeq" id="WP_302038680.1">
    <property type="nucleotide sequence ID" value="NZ_JAUKPO010000009.1"/>
</dbReference>
<evidence type="ECO:0000313" key="2">
    <source>
        <dbReference type="EMBL" id="MDO1447875.1"/>
    </source>
</evidence>
<dbReference type="Proteomes" id="UP001168528">
    <property type="component" value="Unassembled WGS sequence"/>
</dbReference>
<name>A0ABT8R6Z1_9BACT</name>
<keyword evidence="3" id="KW-1185">Reference proteome</keyword>
<feature type="transmembrane region" description="Helical" evidence="1">
    <location>
        <begin position="110"/>
        <end position="130"/>
    </location>
</feature>
<feature type="transmembrane region" description="Helical" evidence="1">
    <location>
        <begin position="81"/>
        <end position="103"/>
    </location>
</feature>
<keyword evidence="1" id="KW-1133">Transmembrane helix</keyword>
<comment type="caution">
    <text evidence="2">The sequence shown here is derived from an EMBL/GenBank/DDBJ whole genome shotgun (WGS) entry which is preliminary data.</text>
</comment>
<feature type="transmembrane region" description="Helical" evidence="1">
    <location>
        <begin position="213"/>
        <end position="231"/>
    </location>
</feature>
<sequence length="247" mass="28491">METNLYTIAKVLFVLLVLILFGLLMYGLQYALQKVAWEQSRKRNLFIYTLCGFIGWFAFTGILAANGFFMQFSAMPPRLPVLLLPPLLFIIWLANSPTFTHLLRQIPESWLVYLQSFRVGMEIILWMAFLDNIIPVQMTFEGRNYDILVGLTAPVFAYYCFTRKKWPRIVAIGWNIMGLLLLLNIVVVSILSAPVPFRMFMNEPANTFVAEVPFVWLPAFVVPVAYWLHILSVKQLLAKNKTQYAHS</sequence>
<feature type="transmembrane region" description="Helical" evidence="1">
    <location>
        <begin position="142"/>
        <end position="161"/>
    </location>
</feature>
<organism evidence="2 3">
    <name type="scientific">Rhodocytophaga aerolata</name>
    <dbReference type="NCBI Taxonomy" id="455078"/>
    <lineage>
        <taxon>Bacteria</taxon>
        <taxon>Pseudomonadati</taxon>
        <taxon>Bacteroidota</taxon>
        <taxon>Cytophagia</taxon>
        <taxon>Cytophagales</taxon>
        <taxon>Rhodocytophagaceae</taxon>
        <taxon>Rhodocytophaga</taxon>
    </lineage>
</organism>
<evidence type="ECO:0000313" key="3">
    <source>
        <dbReference type="Proteomes" id="UP001168528"/>
    </source>
</evidence>